<keyword evidence="1" id="KW-0812">Transmembrane</keyword>
<gene>
    <name evidence="2" type="ORF">MBLL_03963</name>
</gene>
<protein>
    <recommendedName>
        <fullName evidence="3">Translation initiation factor 2</fullName>
    </recommendedName>
</protein>
<dbReference type="AlphaFoldDB" id="A0A679K5S1"/>
<organism evidence="2">
    <name type="scientific">Methylobacterium bullatum</name>
    <dbReference type="NCBI Taxonomy" id="570505"/>
    <lineage>
        <taxon>Bacteria</taxon>
        <taxon>Pseudomonadati</taxon>
        <taxon>Pseudomonadota</taxon>
        <taxon>Alphaproteobacteria</taxon>
        <taxon>Hyphomicrobiales</taxon>
        <taxon>Methylobacteriaceae</taxon>
        <taxon>Methylobacterium</taxon>
    </lineage>
</organism>
<keyword evidence="1" id="KW-1133">Transmembrane helix</keyword>
<sequence>MGDVMVGRIVRAAAMAAVGVGVLGLGACGSITRGTSEKMAFQTEPAGAMMTSTKGYACPATPCSLDVDRSDEFDVTFAKPGFRPETIPVRTKVVGTGAAGMAGNVIAGGIIGIGVDAATGAAFDHFPNPVVATLVPDSLPSAQRERRRRGRPGV</sequence>
<evidence type="ECO:0008006" key="3">
    <source>
        <dbReference type="Google" id="ProtNLM"/>
    </source>
</evidence>
<keyword evidence="1" id="KW-0472">Membrane</keyword>
<reference evidence="2" key="1">
    <citation type="submission" date="2019-12" db="EMBL/GenBank/DDBJ databases">
        <authorList>
            <person name="Cremers G."/>
        </authorList>
    </citation>
    <scope>NUCLEOTIDE SEQUENCE</scope>
    <source>
        <strain evidence="2">Mbul2</strain>
    </source>
</reference>
<feature type="transmembrane region" description="Helical" evidence="1">
    <location>
        <begin position="12"/>
        <end position="32"/>
    </location>
</feature>
<accession>A0A679K5S1</accession>
<proteinExistence type="predicted"/>
<name>A0A679K5S1_9HYPH</name>
<evidence type="ECO:0000313" key="2">
    <source>
        <dbReference type="EMBL" id="CAA2144842.1"/>
    </source>
</evidence>
<evidence type="ECO:0000256" key="1">
    <source>
        <dbReference type="SAM" id="Phobius"/>
    </source>
</evidence>
<dbReference type="EMBL" id="LR743511">
    <property type="protein sequence ID" value="CAA2144842.1"/>
    <property type="molecule type" value="Genomic_DNA"/>
</dbReference>